<dbReference type="GO" id="GO:0071004">
    <property type="term" value="C:U2-type prespliceosome"/>
    <property type="evidence" value="ECO:0007669"/>
    <property type="project" value="TreeGrafter"/>
</dbReference>
<evidence type="ECO:0000256" key="3">
    <source>
        <dbReference type="ARBA" id="ARBA00022737"/>
    </source>
</evidence>
<name>A0A1Q3CH51_CEPFO</name>
<evidence type="ECO:0000256" key="7">
    <source>
        <dbReference type="SAM" id="MobiDB-lite"/>
    </source>
</evidence>
<keyword evidence="4" id="KW-0508">mRNA splicing</keyword>
<dbReference type="GO" id="GO:0000243">
    <property type="term" value="C:commitment complex"/>
    <property type="evidence" value="ECO:0007669"/>
    <property type="project" value="TreeGrafter"/>
</dbReference>
<dbReference type="Proteomes" id="UP000187406">
    <property type="component" value="Unassembled WGS sequence"/>
</dbReference>
<dbReference type="AlphaFoldDB" id="A0A1Q3CH51"/>
<keyword evidence="2" id="KW-0507">mRNA processing</keyword>
<accession>A0A1Q3CH51</accession>
<protein>
    <submittedName>
        <fullName evidence="8">Uncharacterized protein</fullName>
    </submittedName>
</protein>
<keyword evidence="5" id="KW-0539">Nucleus</keyword>
<proteinExistence type="inferred from homology"/>
<feature type="region of interest" description="Disordered" evidence="7">
    <location>
        <begin position="739"/>
        <end position="760"/>
    </location>
</feature>
<dbReference type="EMBL" id="BDDD01002005">
    <property type="protein sequence ID" value="GAV79580.1"/>
    <property type="molecule type" value="Genomic_DNA"/>
</dbReference>
<evidence type="ECO:0000313" key="8">
    <source>
        <dbReference type="EMBL" id="GAV79580.1"/>
    </source>
</evidence>
<dbReference type="PANTHER" id="PTHR17204">
    <property type="entry name" value="PRE-MRNA PROCESSING PROTEIN PRP39-RELATED"/>
    <property type="match status" value="1"/>
</dbReference>
<dbReference type="CDD" id="cd22541">
    <property type="entry name" value="SP5_N"/>
    <property type="match status" value="1"/>
</dbReference>
<dbReference type="InParanoid" id="A0A1Q3CH51"/>
<dbReference type="FunCoup" id="A0A1Q3CH51">
    <property type="interactions" value="2432"/>
</dbReference>
<feature type="compositionally biased region" description="Polar residues" evidence="7">
    <location>
        <begin position="739"/>
        <end position="758"/>
    </location>
</feature>
<dbReference type="Gene3D" id="1.25.40.10">
    <property type="entry name" value="Tetratricopeptide repeat domain"/>
    <property type="match status" value="2"/>
</dbReference>
<evidence type="ECO:0000256" key="6">
    <source>
        <dbReference type="ARBA" id="ARBA00038019"/>
    </source>
</evidence>
<dbReference type="InterPro" id="IPR003107">
    <property type="entry name" value="HAT"/>
</dbReference>
<dbReference type="OrthoDB" id="10265668at2759"/>
<evidence type="ECO:0000256" key="4">
    <source>
        <dbReference type="ARBA" id="ARBA00023187"/>
    </source>
</evidence>
<dbReference type="FunFam" id="1.25.40.10:FF:000159">
    <property type="entry name" value="Tetratricopeptide repeat (TPR)-like superfamily protein"/>
    <property type="match status" value="1"/>
</dbReference>
<feature type="region of interest" description="Disordered" evidence="7">
    <location>
        <begin position="883"/>
        <end position="911"/>
    </location>
</feature>
<dbReference type="GO" id="GO:0005685">
    <property type="term" value="C:U1 snRNP"/>
    <property type="evidence" value="ECO:0007669"/>
    <property type="project" value="TreeGrafter"/>
</dbReference>
<reference evidence="9" key="1">
    <citation type="submission" date="2016-04" db="EMBL/GenBank/DDBJ databases">
        <title>Cephalotus genome sequencing.</title>
        <authorList>
            <person name="Fukushima K."/>
            <person name="Hasebe M."/>
            <person name="Fang X."/>
        </authorList>
    </citation>
    <scope>NUCLEOTIDE SEQUENCE [LARGE SCALE GENOMIC DNA]</scope>
    <source>
        <strain evidence="9">cv. St1</strain>
    </source>
</reference>
<dbReference type="InterPro" id="IPR059164">
    <property type="entry name" value="HAT_PRP39_C"/>
</dbReference>
<dbReference type="SUPFAM" id="SSF48452">
    <property type="entry name" value="TPR-like"/>
    <property type="match status" value="2"/>
</dbReference>
<comment type="caution">
    <text evidence="8">The sequence shown here is derived from an EMBL/GenBank/DDBJ whole genome shotgun (WGS) entry which is preliminary data.</text>
</comment>
<dbReference type="SMART" id="SM00386">
    <property type="entry name" value="HAT"/>
    <property type="match status" value="6"/>
</dbReference>
<dbReference type="STRING" id="3775.A0A1Q3CH51"/>
<dbReference type="FunFam" id="1.25.40.10:FF:000064">
    <property type="entry name" value="Putative pre-mrna-processing factor 39"/>
    <property type="match status" value="1"/>
</dbReference>
<dbReference type="GO" id="GO:0030627">
    <property type="term" value="F:pre-mRNA 5'-splice site binding"/>
    <property type="evidence" value="ECO:0007669"/>
    <property type="project" value="TreeGrafter"/>
</dbReference>
<comment type="similarity">
    <text evidence="6">Belongs to the PRP39 family.</text>
</comment>
<feature type="compositionally biased region" description="Basic and acidic residues" evidence="7">
    <location>
        <begin position="838"/>
        <end position="848"/>
    </location>
</feature>
<evidence type="ECO:0000256" key="1">
    <source>
        <dbReference type="ARBA" id="ARBA00004123"/>
    </source>
</evidence>
<feature type="region of interest" description="Disordered" evidence="7">
    <location>
        <begin position="778"/>
        <end position="869"/>
    </location>
</feature>
<keyword evidence="9" id="KW-1185">Reference proteome</keyword>
<feature type="region of interest" description="Disordered" evidence="7">
    <location>
        <begin position="990"/>
        <end position="1014"/>
    </location>
</feature>
<dbReference type="GO" id="GO:0000395">
    <property type="term" value="P:mRNA 5'-splice site recognition"/>
    <property type="evidence" value="ECO:0007669"/>
    <property type="project" value="TreeGrafter"/>
</dbReference>
<feature type="compositionally biased region" description="Basic and acidic residues" evidence="7">
    <location>
        <begin position="588"/>
        <end position="613"/>
    </location>
</feature>
<comment type="subcellular location">
    <subcellularLocation>
        <location evidence="1">Nucleus</location>
    </subcellularLocation>
</comment>
<sequence>MAMEVQIPRDSIIEIDEDRFKEFIAEGSLEFDEWTSLISEIESSNPDDLEKICLVYDSFLSEFPLCHGYWRKYADHKARLCTIDKVVEVFERAVQSATYSVGLWVDYCSFSMLVFEDPNDVRRLFKRGISFVGKDYLCDTLWDKYIEFEFSQQQWGSLVHIYIQTLRFPTKKLHGYYDCFKKLAATWKEEMDSQSDSTMDIQSEAMLESEVPSCCKKDEIASVIKDLLNPSTGLVGSKALQKYLYIGEQYYREACKLDEEICTFEPHIRRNYFHVEPLDGSQLENWHDYLNFAEMRVDFDWVVKLYERCLIPCAYYPEFWIRYVDFMESKGGREIANFALARATQIFLKKMPVVHFFNAKYKEQIGDVVGARTAFLQCDTESDFGFVENVILRANMEKRLGNFLAASEIFEEALEIAAAKNKLHALPMLYVHFSRLKYMTTDSADAARDILIDAIKRMPHCKLLLEELIHFVMMHGGPRHMNVVDPIIFNALSSGQGVSQGLGVKDLEDISILYLQFVDLCGTIDDVRRAWNRHIKLFPDSMRSPAFKLPDTHTKALKIAIKGRQEPCRPLPLQPSDGSPNHLIQSPFEDKKLPPMEKYDTQSDHADTDHVSDQKTMESIDIQSNWNTIDHLQSVEADKTVKQVFTESSLQPIKDAPEPNVSSHALVHPVNNENEEIHKSQEFVEGNDNHLEYNHECKQVLEPLSGERLSLDHQNANSPSSCNESQKCECQKISLGNRSSLNNQVPQETSVSDGSSLKTEVPQEISMSNESMLEYNPNTSGDCFVSRSMGTQASDSSQIQLGTDSPSSASYQNIITKEALSRPRTPVDDGSSWPRNSSFDKIRTDSKFRLRKHPHRKLQQQKVSSRHSYPLAATDAQIPISQGYSTHSLSPQNPKAQPGSQAQNNNSSSATHADLISPQAWSMQNIQQQYFGSGCQSQSPALQFAYPQAQMPPFPMQSNDQYGHMQYNQAYSQMWQYYYYQQQQPLLQQQQQLHLQPQPHQEQPPQQQYQQQQLELQQHHIQHQLLQLQQHQQFLHQQNQYNQQQCLLQQPPLLQLQPYEKQQLQPQPQHLLFLQPQPQHLQSQQQQQQLHQWLPQPKQQQQQQHEQEQRQGVQQTTCQVQAGNDAYKKDQGVSPPTDMVASGALETAVSPHPQPQSPQSE</sequence>
<feature type="compositionally biased region" description="Polar residues" evidence="7">
    <location>
        <begin position="788"/>
        <end position="815"/>
    </location>
</feature>
<dbReference type="PANTHER" id="PTHR17204:SF26">
    <property type="entry name" value="PRE-MRNA-PROCESSING FACTOR 39-2"/>
    <property type="match status" value="1"/>
</dbReference>
<organism evidence="8 9">
    <name type="scientific">Cephalotus follicularis</name>
    <name type="common">Albany pitcher plant</name>
    <dbReference type="NCBI Taxonomy" id="3775"/>
    <lineage>
        <taxon>Eukaryota</taxon>
        <taxon>Viridiplantae</taxon>
        <taxon>Streptophyta</taxon>
        <taxon>Embryophyta</taxon>
        <taxon>Tracheophyta</taxon>
        <taxon>Spermatophyta</taxon>
        <taxon>Magnoliopsida</taxon>
        <taxon>eudicotyledons</taxon>
        <taxon>Gunneridae</taxon>
        <taxon>Pentapetalae</taxon>
        <taxon>rosids</taxon>
        <taxon>fabids</taxon>
        <taxon>Oxalidales</taxon>
        <taxon>Cephalotaceae</taxon>
        <taxon>Cephalotus</taxon>
    </lineage>
</organism>
<feature type="compositionally biased region" description="Basic residues" evidence="7">
    <location>
        <begin position="849"/>
        <end position="859"/>
    </location>
</feature>
<keyword evidence="3" id="KW-0677">Repeat</keyword>
<feature type="compositionally biased region" description="Pro residues" evidence="7">
    <location>
        <begin position="1152"/>
        <end position="1161"/>
    </location>
</feature>
<dbReference type="Pfam" id="PF23240">
    <property type="entry name" value="HAT_PRP39_N"/>
    <property type="match status" value="1"/>
</dbReference>
<gene>
    <name evidence="8" type="ORF">CFOL_v3_23045</name>
</gene>
<evidence type="ECO:0000256" key="2">
    <source>
        <dbReference type="ARBA" id="ARBA00022664"/>
    </source>
</evidence>
<dbReference type="InterPro" id="IPR011990">
    <property type="entry name" value="TPR-like_helical_dom_sf"/>
</dbReference>
<evidence type="ECO:0000313" key="9">
    <source>
        <dbReference type="Proteomes" id="UP000187406"/>
    </source>
</evidence>
<dbReference type="Pfam" id="PF23241">
    <property type="entry name" value="HAT_PRP39_C"/>
    <property type="match status" value="1"/>
</dbReference>
<evidence type="ECO:0000256" key="5">
    <source>
        <dbReference type="ARBA" id="ARBA00023242"/>
    </source>
</evidence>
<feature type="region of interest" description="Disordered" evidence="7">
    <location>
        <begin position="572"/>
        <end position="613"/>
    </location>
</feature>
<feature type="region of interest" description="Disordered" evidence="7">
    <location>
        <begin position="1078"/>
        <end position="1161"/>
    </location>
</feature>
<feature type="compositionally biased region" description="Low complexity" evidence="7">
    <location>
        <begin position="896"/>
        <end position="910"/>
    </location>
</feature>
<feature type="compositionally biased region" description="Low complexity" evidence="7">
    <location>
        <begin position="1078"/>
        <end position="1115"/>
    </location>
</feature>
<feature type="compositionally biased region" description="Polar residues" evidence="7">
    <location>
        <begin position="883"/>
        <end position="895"/>
    </location>
</feature>